<evidence type="ECO:0000313" key="1">
    <source>
        <dbReference type="EMBL" id="PTD16783.1"/>
    </source>
</evidence>
<dbReference type="EMBL" id="PHHF01000079">
    <property type="protein sequence ID" value="PTD16783.1"/>
    <property type="molecule type" value="Genomic_DNA"/>
</dbReference>
<accession>A0A2T4HLV1</accession>
<reference evidence="1 2" key="1">
    <citation type="submission" date="2017-11" db="EMBL/GenBank/DDBJ databases">
        <title>Sphingomonas oleivorans sp. nov., isolated from oil-contaminated soil.</title>
        <authorList>
            <person name="Wang L."/>
            <person name="Chen L."/>
        </authorList>
    </citation>
    <scope>NUCLEOTIDE SEQUENCE [LARGE SCALE GENOMIC DNA]</scope>
    <source>
        <strain evidence="1 2">K101</strain>
    </source>
</reference>
<dbReference type="Proteomes" id="UP000241206">
    <property type="component" value="Unassembled WGS sequence"/>
</dbReference>
<name>A0A2T4HLV1_9SPHN</name>
<protein>
    <submittedName>
        <fullName evidence="1">Uncharacterized protein</fullName>
    </submittedName>
</protein>
<keyword evidence="2" id="KW-1185">Reference proteome</keyword>
<gene>
    <name evidence="1" type="ORF">CV103_19900</name>
</gene>
<evidence type="ECO:0000313" key="2">
    <source>
        <dbReference type="Proteomes" id="UP000241206"/>
    </source>
</evidence>
<sequence length="98" mass="10248">MLFVGDNINGAVFAFPMDEGAAPATAAPLDIDGIDSRIAVLLKTPKSGLRINGMAVHPITHEVYLSASFGAGRPALVKVSPTGVLSRVDMAHARVRTH</sequence>
<proteinExistence type="predicted"/>
<comment type="caution">
    <text evidence="1">The sequence shown here is derived from an EMBL/GenBank/DDBJ whole genome shotgun (WGS) entry which is preliminary data.</text>
</comment>
<organism evidence="1 2">
    <name type="scientific">Edaphosphingomonas fennica</name>
    <dbReference type="NCBI Taxonomy" id="114404"/>
    <lineage>
        <taxon>Bacteria</taxon>
        <taxon>Pseudomonadati</taxon>
        <taxon>Pseudomonadota</taxon>
        <taxon>Alphaproteobacteria</taxon>
        <taxon>Sphingomonadales</taxon>
        <taxon>Rhizorhabdaceae</taxon>
        <taxon>Edaphosphingomonas</taxon>
    </lineage>
</organism>
<dbReference type="AlphaFoldDB" id="A0A2T4HLV1"/>